<name>A0AAU3HNF6_9ACTN</name>
<gene>
    <name evidence="1" type="ORF">OG699_02770</name>
</gene>
<sequence>MSDHDDHESAAATPAPKAFELARFYLDTLENLMDPAEYADLRTMFFTLFGAMTEPMTPDTPPSERRLDIDLTPAVLDEWLTVMGILGSGRMDQTIIEVGDGSRTVVDSELAADREALAAFCAQVRERNRVREQEREILKGLEASST</sequence>
<dbReference type="EMBL" id="CP109546">
    <property type="protein sequence ID" value="WTZ07015.1"/>
    <property type="molecule type" value="Genomic_DNA"/>
</dbReference>
<accession>A0AAU3HNF6</accession>
<proteinExistence type="predicted"/>
<evidence type="ECO:0000313" key="1">
    <source>
        <dbReference type="EMBL" id="WTZ07015.1"/>
    </source>
</evidence>
<dbReference type="AlphaFoldDB" id="A0AAU3HNF6"/>
<protein>
    <submittedName>
        <fullName evidence="1">Uncharacterized protein</fullName>
    </submittedName>
</protein>
<reference evidence="1" key="1">
    <citation type="submission" date="2022-10" db="EMBL/GenBank/DDBJ databases">
        <title>The complete genomes of actinobacterial strains from the NBC collection.</title>
        <authorList>
            <person name="Joergensen T.S."/>
            <person name="Alvarez Arevalo M."/>
            <person name="Sterndorff E.B."/>
            <person name="Faurdal D."/>
            <person name="Vuksanovic O."/>
            <person name="Mourched A.-S."/>
            <person name="Charusanti P."/>
            <person name="Shaw S."/>
            <person name="Blin K."/>
            <person name="Weber T."/>
        </authorList>
    </citation>
    <scope>NUCLEOTIDE SEQUENCE</scope>
    <source>
        <strain evidence="1">NBC_01393</strain>
    </source>
</reference>
<organism evidence="1">
    <name type="scientific">Streptomyces sp. NBC_01393</name>
    <dbReference type="NCBI Taxonomy" id="2903851"/>
    <lineage>
        <taxon>Bacteria</taxon>
        <taxon>Bacillati</taxon>
        <taxon>Actinomycetota</taxon>
        <taxon>Actinomycetes</taxon>
        <taxon>Kitasatosporales</taxon>
        <taxon>Streptomycetaceae</taxon>
        <taxon>Streptomyces</taxon>
    </lineage>
</organism>